<comment type="caution">
    <text evidence="1">The sequence shown here is derived from an EMBL/GenBank/DDBJ whole genome shotgun (WGS) entry which is preliminary data.</text>
</comment>
<accession>A0ABU8ZV87</accession>
<dbReference type="RefSeq" id="WP_340610284.1">
    <property type="nucleotide sequence ID" value="NZ_JBBNAW010000001.1"/>
</dbReference>
<sequence length="162" mass="18520">MIPANESGLLNKVKRLLSGSLEIKFGHPLFVLRSIVSSPRLKDICVRGFPLQGLVLVGDSYLDEYTMLAGEPQKTYAISLADWQAQEKKAEIVTDFHFRDSSVTKLQIWPFDPRTLDEDQLRIAVAVNFNEFEIFDEPRLSLALGELLECFKVTTDYTYRFN</sequence>
<organism evidence="1 2">
    <name type="scientific">Pseudomonas shirazensis</name>
    <dbReference type="NCBI Taxonomy" id="2745494"/>
    <lineage>
        <taxon>Bacteria</taxon>
        <taxon>Pseudomonadati</taxon>
        <taxon>Pseudomonadota</taxon>
        <taxon>Gammaproteobacteria</taxon>
        <taxon>Pseudomonadales</taxon>
        <taxon>Pseudomonadaceae</taxon>
        <taxon>Pseudomonas</taxon>
    </lineage>
</organism>
<keyword evidence="2" id="KW-1185">Reference proteome</keyword>
<evidence type="ECO:0000313" key="1">
    <source>
        <dbReference type="EMBL" id="MEK2607959.1"/>
    </source>
</evidence>
<name>A0ABU8ZV87_9PSED</name>
<gene>
    <name evidence="1" type="ORF">WLF18_02405</name>
</gene>
<proteinExistence type="predicted"/>
<reference evidence="1 2" key="1">
    <citation type="submission" date="2024-03" db="EMBL/GenBank/DDBJ databases">
        <title>Screening, Identification and Application of a Plant Lactobacillus Strain.</title>
        <authorList>
            <person name="Li Y.L."/>
        </authorList>
    </citation>
    <scope>NUCLEOTIDE SEQUENCE [LARGE SCALE GENOMIC DNA]</scope>
    <source>
        <strain evidence="1 2">JDB</strain>
    </source>
</reference>
<evidence type="ECO:0000313" key="2">
    <source>
        <dbReference type="Proteomes" id="UP001386972"/>
    </source>
</evidence>
<dbReference type="Proteomes" id="UP001386972">
    <property type="component" value="Unassembled WGS sequence"/>
</dbReference>
<protein>
    <submittedName>
        <fullName evidence="1">Uncharacterized protein</fullName>
    </submittedName>
</protein>
<dbReference type="EMBL" id="JBBNAW010000001">
    <property type="protein sequence ID" value="MEK2607959.1"/>
    <property type="molecule type" value="Genomic_DNA"/>
</dbReference>